<evidence type="ECO:0000313" key="2">
    <source>
        <dbReference type="Proteomes" id="UP000054826"/>
    </source>
</evidence>
<comment type="caution">
    <text evidence="1">The sequence shown here is derived from an EMBL/GenBank/DDBJ whole genome shotgun (WGS) entry which is preliminary data.</text>
</comment>
<dbReference type="EMBL" id="JYDV01002819">
    <property type="protein sequence ID" value="KRY97221.1"/>
    <property type="molecule type" value="Genomic_DNA"/>
</dbReference>
<evidence type="ECO:0000313" key="1">
    <source>
        <dbReference type="EMBL" id="KRY97221.1"/>
    </source>
</evidence>
<organism evidence="1 2">
    <name type="scientific">Trichinella pseudospiralis</name>
    <name type="common">Parasitic roundworm</name>
    <dbReference type="NCBI Taxonomy" id="6337"/>
    <lineage>
        <taxon>Eukaryota</taxon>
        <taxon>Metazoa</taxon>
        <taxon>Ecdysozoa</taxon>
        <taxon>Nematoda</taxon>
        <taxon>Enoplea</taxon>
        <taxon>Dorylaimia</taxon>
        <taxon>Trichinellida</taxon>
        <taxon>Trichinellidae</taxon>
        <taxon>Trichinella</taxon>
    </lineage>
</organism>
<reference evidence="1 2" key="1">
    <citation type="submission" date="2015-01" db="EMBL/GenBank/DDBJ databases">
        <title>Evolution of Trichinella species and genotypes.</title>
        <authorList>
            <person name="Korhonen P.K."/>
            <person name="Edoardo P."/>
            <person name="Giuseppe L.R."/>
            <person name="Gasser R.B."/>
        </authorList>
    </citation>
    <scope>NUCLEOTIDE SEQUENCE [LARGE SCALE GENOMIC DNA]</scope>
    <source>
        <strain evidence="1">ISS176</strain>
    </source>
</reference>
<protein>
    <submittedName>
        <fullName evidence="1">Uncharacterized protein</fullName>
    </submittedName>
</protein>
<dbReference type="Proteomes" id="UP000054826">
    <property type="component" value="Unassembled WGS sequence"/>
</dbReference>
<proteinExistence type="predicted"/>
<sequence length="39" mass="4239">MTIGEDTVAGALRSVSDGFLCICISFFEDAYDGFPYTIL</sequence>
<name>A0A0V1GGD3_TRIPS</name>
<dbReference type="AlphaFoldDB" id="A0A0V1GGD3"/>
<gene>
    <name evidence="1" type="ORF">T4C_10350</name>
</gene>
<accession>A0A0V1GGD3</accession>